<keyword evidence="2" id="KW-1185">Reference proteome</keyword>
<sequence length="75" mass="8326">MMYVHRHENIVFFSFELRHCLRAGLSMARSCVSGPASGRRCWAGRCLAFDMVGFESISEALTGSIMGIVPFVLVI</sequence>
<name>A0A9W4NNM2_9EURO</name>
<protein>
    <submittedName>
        <fullName evidence="1">Uncharacterized protein</fullName>
    </submittedName>
</protein>
<dbReference type="AlphaFoldDB" id="A0A9W4NNM2"/>
<reference evidence="1" key="1">
    <citation type="submission" date="2021-07" db="EMBL/GenBank/DDBJ databases">
        <authorList>
            <person name="Branca A.L. A."/>
        </authorList>
    </citation>
    <scope>NUCLEOTIDE SEQUENCE</scope>
</reference>
<dbReference type="Proteomes" id="UP001152649">
    <property type="component" value="Unassembled WGS sequence"/>
</dbReference>
<proteinExistence type="predicted"/>
<comment type="caution">
    <text evidence="1">The sequence shown here is derived from an EMBL/GenBank/DDBJ whole genome shotgun (WGS) entry which is preliminary data.</text>
</comment>
<evidence type="ECO:0000313" key="2">
    <source>
        <dbReference type="Proteomes" id="UP001152649"/>
    </source>
</evidence>
<gene>
    <name evidence="1" type="ORF">PSALAMII_LOCUS7500</name>
</gene>
<accession>A0A9W4NNM2</accession>
<evidence type="ECO:0000313" key="1">
    <source>
        <dbReference type="EMBL" id="CAG8398083.1"/>
    </source>
</evidence>
<dbReference type="EMBL" id="CAJVPG010000344">
    <property type="protein sequence ID" value="CAG8398083.1"/>
    <property type="molecule type" value="Genomic_DNA"/>
</dbReference>
<organism evidence="1 2">
    <name type="scientific">Penicillium salamii</name>
    <dbReference type="NCBI Taxonomy" id="1612424"/>
    <lineage>
        <taxon>Eukaryota</taxon>
        <taxon>Fungi</taxon>
        <taxon>Dikarya</taxon>
        <taxon>Ascomycota</taxon>
        <taxon>Pezizomycotina</taxon>
        <taxon>Eurotiomycetes</taxon>
        <taxon>Eurotiomycetidae</taxon>
        <taxon>Eurotiales</taxon>
        <taxon>Aspergillaceae</taxon>
        <taxon>Penicillium</taxon>
    </lineage>
</organism>
<dbReference type="OrthoDB" id="10271705at2759"/>